<accession>A0A4Y2V1Y7</accession>
<feature type="chain" id="PRO_5021322417" evidence="1">
    <location>
        <begin position="19"/>
        <end position="141"/>
    </location>
</feature>
<dbReference type="Proteomes" id="UP000499080">
    <property type="component" value="Unassembled WGS sequence"/>
</dbReference>
<evidence type="ECO:0000256" key="1">
    <source>
        <dbReference type="SAM" id="SignalP"/>
    </source>
</evidence>
<gene>
    <name evidence="2" type="ORF">AVEN_107075_1</name>
</gene>
<keyword evidence="1" id="KW-0732">Signal</keyword>
<dbReference type="AlphaFoldDB" id="A0A4Y2V1Y7"/>
<organism evidence="2 3">
    <name type="scientific">Araneus ventricosus</name>
    <name type="common">Orbweaver spider</name>
    <name type="synonym">Epeira ventricosa</name>
    <dbReference type="NCBI Taxonomy" id="182803"/>
    <lineage>
        <taxon>Eukaryota</taxon>
        <taxon>Metazoa</taxon>
        <taxon>Ecdysozoa</taxon>
        <taxon>Arthropoda</taxon>
        <taxon>Chelicerata</taxon>
        <taxon>Arachnida</taxon>
        <taxon>Araneae</taxon>
        <taxon>Araneomorphae</taxon>
        <taxon>Entelegynae</taxon>
        <taxon>Araneoidea</taxon>
        <taxon>Araneidae</taxon>
        <taxon>Araneus</taxon>
    </lineage>
</organism>
<name>A0A4Y2V1Y7_ARAVE</name>
<dbReference type="EMBL" id="BGPR01042726">
    <property type="protein sequence ID" value="GBO19239.1"/>
    <property type="molecule type" value="Genomic_DNA"/>
</dbReference>
<reference evidence="2 3" key="1">
    <citation type="journal article" date="2019" name="Sci. Rep.">
        <title>Orb-weaving spider Araneus ventricosus genome elucidates the spidroin gene catalogue.</title>
        <authorList>
            <person name="Kono N."/>
            <person name="Nakamura H."/>
            <person name="Ohtoshi R."/>
            <person name="Moran D.A.P."/>
            <person name="Shinohara A."/>
            <person name="Yoshida Y."/>
            <person name="Fujiwara M."/>
            <person name="Mori M."/>
            <person name="Tomita M."/>
            <person name="Arakawa K."/>
        </authorList>
    </citation>
    <scope>NUCLEOTIDE SEQUENCE [LARGE SCALE GENOMIC DNA]</scope>
</reference>
<keyword evidence="3" id="KW-1185">Reference proteome</keyword>
<feature type="signal peptide" evidence="1">
    <location>
        <begin position="1"/>
        <end position="18"/>
    </location>
</feature>
<proteinExistence type="predicted"/>
<sequence>MLLSFSLVLIFVMNNPAAENALSASAHVEGIVLKASPSFIIFDDQFSVESNNCNRYLRINATAVEVAPIKSNLVAKSVKTAKSGKNFRCTLAALQNAKSVKTAKYLKTAKSVKAAISGKKFRCTLAALQNRQICNCGGVNT</sequence>
<evidence type="ECO:0000313" key="3">
    <source>
        <dbReference type="Proteomes" id="UP000499080"/>
    </source>
</evidence>
<evidence type="ECO:0000313" key="2">
    <source>
        <dbReference type="EMBL" id="GBO19239.1"/>
    </source>
</evidence>
<protein>
    <submittedName>
        <fullName evidence="2">Uncharacterized protein</fullName>
    </submittedName>
</protein>
<comment type="caution">
    <text evidence="2">The sequence shown here is derived from an EMBL/GenBank/DDBJ whole genome shotgun (WGS) entry which is preliminary data.</text>
</comment>